<protein>
    <recommendedName>
        <fullName evidence="3">Phage protein</fullName>
    </recommendedName>
</protein>
<evidence type="ECO:0000313" key="2">
    <source>
        <dbReference type="Proteomes" id="UP000784880"/>
    </source>
</evidence>
<comment type="caution">
    <text evidence="1">The sequence shown here is derived from an EMBL/GenBank/DDBJ whole genome shotgun (WGS) entry which is preliminary data.</text>
</comment>
<sequence>MIKEALQYIVGLGKAELHSINGQSYADKKLYLNENPTSNAIRINSLSGLVEYIQSEYDSNWRLMVHVVSPTEVVCFDALNEDKKRNEYIVANAMLPSFSFDRFYDTEDFNIKLQSCFVKNEDRDVMLQVVGNIKEEMVKTVGDDGVSQAVTAKTGVASVGNVKVPNPVVLKPYRTFVEVNQPESDFIFRMQNGPRCALFEADGGAWKLNAMKNIKEYLEVNLTEEIENGKLVVIA</sequence>
<accession>A0ABS6JBY9</accession>
<evidence type="ECO:0008006" key="3">
    <source>
        <dbReference type="Google" id="ProtNLM"/>
    </source>
</evidence>
<dbReference type="Proteomes" id="UP000784880">
    <property type="component" value="Unassembled WGS sequence"/>
</dbReference>
<dbReference type="RefSeq" id="WP_217064977.1">
    <property type="nucleotide sequence ID" value="NZ_JAHQCS010000057.1"/>
</dbReference>
<gene>
    <name evidence="1" type="ORF">KS419_04955</name>
</gene>
<keyword evidence="2" id="KW-1185">Reference proteome</keyword>
<name>A0ABS6JBY9_9BACI</name>
<proteinExistence type="predicted"/>
<dbReference type="EMBL" id="JAHQCS010000057">
    <property type="protein sequence ID" value="MBU9711086.1"/>
    <property type="molecule type" value="Genomic_DNA"/>
</dbReference>
<reference evidence="1 2" key="1">
    <citation type="submission" date="2021-06" db="EMBL/GenBank/DDBJ databases">
        <title>Bacillus sp. RD4P76, an endophyte from a halophyte.</title>
        <authorList>
            <person name="Sun J.-Q."/>
        </authorList>
    </citation>
    <scope>NUCLEOTIDE SEQUENCE [LARGE SCALE GENOMIC DNA]</scope>
    <source>
        <strain evidence="1 2">CGMCC 1.15917</strain>
    </source>
</reference>
<evidence type="ECO:0000313" key="1">
    <source>
        <dbReference type="EMBL" id="MBU9711086.1"/>
    </source>
</evidence>
<organism evidence="1 2">
    <name type="scientific">Evansella tamaricis</name>
    <dbReference type="NCBI Taxonomy" id="2069301"/>
    <lineage>
        <taxon>Bacteria</taxon>
        <taxon>Bacillati</taxon>
        <taxon>Bacillota</taxon>
        <taxon>Bacilli</taxon>
        <taxon>Bacillales</taxon>
        <taxon>Bacillaceae</taxon>
        <taxon>Evansella</taxon>
    </lineage>
</organism>